<evidence type="ECO:0000256" key="6">
    <source>
        <dbReference type="SAM" id="MobiDB-lite"/>
    </source>
</evidence>
<sequence length="206" mass="21989">MSDQIPITDANLLKKLRDTIDNGLRDIRSQTDEDSIDWKAKLKELLDEIYNLCSENWDLLRFVAYAVAAVGAALVIPIILQIAGFSLLGPVAGSFAAAWQASVGNVVAGSLFAFLQSISMAPATAMTTGALITFGVFLWVELKKEPDAPAKPGPDDGDDGAPGDGTPPGNAQKSGAGRRLLNPLRSVYDGYRVARYGFSGKTRFRG</sequence>
<comment type="similarity">
    <text evidence="2">Belongs to the IFI6/IFI27 family.</text>
</comment>
<dbReference type="InterPro" id="IPR009311">
    <property type="entry name" value="IFI6/IFI27-like"/>
</dbReference>
<evidence type="ECO:0000256" key="1">
    <source>
        <dbReference type="ARBA" id="ARBA00004141"/>
    </source>
</evidence>
<evidence type="ECO:0000313" key="9">
    <source>
        <dbReference type="Proteomes" id="UP000474640"/>
    </source>
</evidence>
<evidence type="ECO:0000256" key="5">
    <source>
        <dbReference type="ARBA" id="ARBA00023136"/>
    </source>
</evidence>
<dbReference type="Proteomes" id="UP000474640">
    <property type="component" value="Unassembled WGS sequence"/>
</dbReference>
<dbReference type="EMBL" id="JAABOJ010000017">
    <property type="protein sequence ID" value="KAF3280885.1"/>
    <property type="molecule type" value="Genomic_DNA"/>
</dbReference>
<dbReference type="AlphaFoldDB" id="A0A7C8RE77"/>
<keyword evidence="3 7" id="KW-0812">Transmembrane</keyword>
<feature type="transmembrane region" description="Helical" evidence="7">
    <location>
        <begin position="62"/>
        <end position="88"/>
    </location>
</feature>
<feature type="transmembrane region" description="Helical" evidence="7">
    <location>
        <begin position="121"/>
        <end position="140"/>
    </location>
</feature>
<dbReference type="GO" id="GO:0016020">
    <property type="term" value="C:membrane"/>
    <property type="evidence" value="ECO:0007669"/>
    <property type="project" value="UniProtKB-SubCell"/>
</dbReference>
<dbReference type="PANTHER" id="PTHR16932:SF18">
    <property type="entry name" value="INTERFERON, ALPHA-INDUCIBLE PROTEIN 27-LIKE 2"/>
    <property type="match status" value="1"/>
</dbReference>
<keyword evidence="5 7" id="KW-0472">Membrane</keyword>
<evidence type="ECO:0000256" key="4">
    <source>
        <dbReference type="ARBA" id="ARBA00022989"/>
    </source>
</evidence>
<protein>
    <submittedName>
        <fullName evidence="8">Uncharacterized protein</fullName>
    </submittedName>
</protein>
<comment type="caution">
    <text evidence="8">The sequence shown here is derived from an EMBL/GenBank/DDBJ whole genome shotgun (WGS) entry which is preliminary data.</text>
</comment>
<accession>A0A7C8RE77</accession>
<comment type="subcellular location">
    <subcellularLocation>
        <location evidence="1">Membrane</location>
        <topology evidence="1">Multi-pass membrane protein</topology>
    </subcellularLocation>
</comment>
<evidence type="ECO:0000256" key="2">
    <source>
        <dbReference type="ARBA" id="ARBA00007262"/>
    </source>
</evidence>
<evidence type="ECO:0000256" key="3">
    <source>
        <dbReference type="ARBA" id="ARBA00022692"/>
    </source>
</evidence>
<feature type="region of interest" description="Disordered" evidence="6">
    <location>
        <begin position="148"/>
        <end position="179"/>
    </location>
</feature>
<dbReference type="OrthoDB" id="440424at2759"/>
<organism evidence="8 9">
    <name type="scientific">Orbilia oligospora</name>
    <name type="common">Nematode-trapping fungus</name>
    <name type="synonym">Arthrobotrys oligospora</name>
    <dbReference type="NCBI Taxonomy" id="2813651"/>
    <lineage>
        <taxon>Eukaryota</taxon>
        <taxon>Fungi</taxon>
        <taxon>Dikarya</taxon>
        <taxon>Ascomycota</taxon>
        <taxon>Pezizomycotina</taxon>
        <taxon>Orbiliomycetes</taxon>
        <taxon>Orbiliales</taxon>
        <taxon>Orbiliaceae</taxon>
        <taxon>Orbilia</taxon>
    </lineage>
</organism>
<dbReference type="PANTHER" id="PTHR16932">
    <property type="entry name" value="INTERFERON ALPHA-INDUCIBLE PROTEIN 27"/>
    <property type="match status" value="1"/>
</dbReference>
<gene>
    <name evidence="8" type="ORF">TWF970_002565</name>
</gene>
<name>A0A7C8RE77_ORBOL</name>
<keyword evidence="4 7" id="KW-1133">Transmembrane helix</keyword>
<proteinExistence type="inferred from homology"/>
<evidence type="ECO:0000313" key="8">
    <source>
        <dbReference type="EMBL" id="KAF3280885.1"/>
    </source>
</evidence>
<dbReference type="Pfam" id="PF06140">
    <property type="entry name" value="Ifi-6-16"/>
    <property type="match status" value="1"/>
</dbReference>
<evidence type="ECO:0000256" key="7">
    <source>
        <dbReference type="SAM" id="Phobius"/>
    </source>
</evidence>
<reference evidence="8 9" key="1">
    <citation type="submission" date="2020-01" db="EMBL/GenBank/DDBJ databases">
        <authorList>
            <person name="Palmer J.M."/>
        </authorList>
    </citation>
    <scope>NUCLEOTIDE SEQUENCE [LARGE SCALE GENOMIC DNA]</scope>
    <source>
        <strain evidence="8 9">TWF970</strain>
    </source>
</reference>
<dbReference type="Gene3D" id="6.10.110.10">
    <property type="match status" value="1"/>
</dbReference>
<dbReference type="InterPro" id="IPR038213">
    <property type="entry name" value="IFI6/IFI27-like_sf"/>
</dbReference>